<dbReference type="Gramene" id="rna36516">
    <property type="protein sequence ID" value="RHN51941.1"/>
    <property type="gene ID" value="gene36516"/>
</dbReference>
<dbReference type="AlphaFoldDB" id="A0A396HHD8"/>
<evidence type="ECO:0000313" key="1">
    <source>
        <dbReference type="EMBL" id="RHN51941.1"/>
    </source>
</evidence>
<comment type="caution">
    <text evidence="1">The sequence shown here is derived from an EMBL/GenBank/DDBJ whole genome shotgun (WGS) entry which is preliminary data.</text>
</comment>
<accession>A0A396HHD8</accession>
<dbReference type="EMBL" id="PSQE01000006">
    <property type="protein sequence ID" value="RHN51941.1"/>
    <property type="molecule type" value="Genomic_DNA"/>
</dbReference>
<protein>
    <submittedName>
        <fullName evidence="1">Uncharacterized protein</fullName>
    </submittedName>
</protein>
<gene>
    <name evidence="1" type="ORF">MtrunA17_Chr6g0474771</name>
</gene>
<dbReference type="Proteomes" id="UP000265566">
    <property type="component" value="Chromosome 6"/>
</dbReference>
<reference evidence="1" key="1">
    <citation type="journal article" date="2018" name="Nat. Plants">
        <title>Whole-genome landscape of Medicago truncatula symbiotic genes.</title>
        <authorList>
            <person name="Pecrix Y."/>
            <person name="Gamas P."/>
            <person name="Carrere S."/>
        </authorList>
    </citation>
    <scope>NUCLEOTIDE SEQUENCE</scope>
    <source>
        <tissue evidence="1">Leaves</tissue>
    </source>
</reference>
<name>A0A396HHD8_MEDTR</name>
<organism evidence="1">
    <name type="scientific">Medicago truncatula</name>
    <name type="common">Barrel medic</name>
    <name type="synonym">Medicago tribuloides</name>
    <dbReference type="NCBI Taxonomy" id="3880"/>
    <lineage>
        <taxon>Eukaryota</taxon>
        <taxon>Viridiplantae</taxon>
        <taxon>Streptophyta</taxon>
        <taxon>Embryophyta</taxon>
        <taxon>Tracheophyta</taxon>
        <taxon>Spermatophyta</taxon>
        <taxon>Magnoliopsida</taxon>
        <taxon>eudicotyledons</taxon>
        <taxon>Gunneridae</taxon>
        <taxon>Pentapetalae</taxon>
        <taxon>rosids</taxon>
        <taxon>fabids</taxon>
        <taxon>Fabales</taxon>
        <taxon>Fabaceae</taxon>
        <taxon>Papilionoideae</taxon>
        <taxon>50 kb inversion clade</taxon>
        <taxon>NPAAA clade</taxon>
        <taxon>Hologalegina</taxon>
        <taxon>IRL clade</taxon>
        <taxon>Trifolieae</taxon>
        <taxon>Medicago</taxon>
    </lineage>
</organism>
<sequence>MLSYHCLTGPLANNPVTDFEKAVNKLRQKYRSYIVEYDTEEGF</sequence>
<proteinExistence type="predicted"/>